<dbReference type="RefSeq" id="WP_309857363.1">
    <property type="nucleotide sequence ID" value="NZ_JAVDQJ010000013.1"/>
</dbReference>
<reference evidence="2" key="1">
    <citation type="submission" date="2023-07" db="EMBL/GenBank/DDBJ databases">
        <title>Sorghum-associated microbial communities from plants grown in Nebraska, USA.</title>
        <authorList>
            <person name="Schachtman D."/>
        </authorList>
    </citation>
    <scope>NUCLEOTIDE SEQUENCE</scope>
    <source>
        <strain evidence="2">BE330</strain>
    </source>
</reference>
<proteinExistence type="predicted"/>
<feature type="chain" id="PRO_5042075023" evidence="1">
    <location>
        <begin position="20"/>
        <end position="209"/>
    </location>
</feature>
<comment type="caution">
    <text evidence="2">The sequence shown here is derived from an EMBL/GenBank/DDBJ whole genome shotgun (WGS) entry which is preliminary data.</text>
</comment>
<evidence type="ECO:0000313" key="3">
    <source>
        <dbReference type="Proteomes" id="UP001185331"/>
    </source>
</evidence>
<feature type="signal peptide" evidence="1">
    <location>
        <begin position="1"/>
        <end position="19"/>
    </location>
</feature>
<protein>
    <submittedName>
        <fullName evidence="2">Uncharacterized protein</fullName>
    </submittedName>
</protein>
<organism evidence="2 3">
    <name type="scientific">Deinococcus soli</name>
    <name type="common">ex Cha et al. 2016</name>
    <dbReference type="NCBI Taxonomy" id="1309411"/>
    <lineage>
        <taxon>Bacteria</taxon>
        <taxon>Thermotogati</taxon>
        <taxon>Deinococcota</taxon>
        <taxon>Deinococci</taxon>
        <taxon>Deinococcales</taxon>
        <taxon>Deinococcaceae</taxon>
        <taxon>Deinococcus</taxon>
    </lineage>
</organism>
<dbReference type="EMBL" id="JAVDQK010000015">
    <property type="protein sequence ID" value="MDR6220673.1"/>
    <property type="molecule type" value="Genomic_DNA"/>
</dbReference>
<dbReference type="Proteomes" id="UP001185331">
    <property type="component" value="Unassembled WGS sequence"/>
</dbReference>
<name>A0AAE3XHA7_9DEIO</name>
<evidence type="ECO:0000313" key="2">
    <source>
        <dbReference type="EMBL" id="MDR6220673.1"/>
    </source>
</evidence>
<gene>
    <name evidence="2" type="ORF">J2Y00_004298</name>
</gene>
<evidence type="ECO:0000256" key="1">
    <source>
        <dbReference type="SAM" id="SignalP"/>
    </source>
</evidence>
<keyword evidence="1" id="KW-0732">Signal</keyword>
<accession>A0AAE3XHA7</accession>
<dbReference type="AlphaFoldDB" id="A0AAE3XHA7"/>
<sequence length="209" mass="22940">MKILTAISLIFASYSISNAASINSVWQSLPPHALPVLKYDPEIKKIQALAPLSRTKLLTSPNSMVDHKNHYAILEIDEGSYLEFTVWNGKGGAGAVGLNRYRGDEDAQALYLFDSAFKLRNITDMLRVSPTDAGAFYRKITGVSPKGPVRTAVNLPRFGTSIVISLKPDDARLLAKCTVLANNEYACGDRLDVLKLVWTGSGFKRVPLR</sequence>